<sequence length="598" mass="64614">MSSYISYFTPASWKQAQKNKSDLEATNPTDPVLNDEDERFLERITSAEGPAPPLPERPRPIAIADNGEEKVADSEETKEVEDSAGQLIVPTEDETVATSEASQVPSEEGAKAPGGNEHTLKEESASADTEKTTDESGIGKSNEADSEATSDGKEDKMTKSWASYLPSMPALTKKKSNEQTPIDDKKDETDAPDPPIEAPVCASPPKAKKVKKDVFPTQEEAEAATEALISQPIERQADSGRQTEDVSTTRKWSSYIPNISSTLSRSTPQEQASASLASVASAVKKGKEAEAKENSQTDDEKEVSVLLDRLNLSAINNRVFSFSGESQKVYQSFTVVLKDIIAGGPTAYEDLEKLIEENKEQLEKMFGNMPPFVQTLVKSLPAKMTSTLGPEVLAAMSEKPGNDMQAKMAAASSSSDAAASLNVPSSSGNKKQKRKISSARSLVSEKGAVATMLRNILNFLKLRFPAFVTGTNVLMSLAVFILLFVFWYCHKRGKEVRLLKEKEASSASADISEVDEESDLDASTILNEKDAASDSSSEKEPLVEEEKGVDKEDEAHLHGTDKTAAADDAKESVVPGSEESKRPVNQPEAAPIKAEEKE</sequence>
<evidence type="ECO:0000313" key="4">
    <source>
        <dbReference type="Proteomes" id="UP001562354"/>
    </source>
</evidence>
<protein>
    <submittedName>
        <fullName evidence="3">Uncharacterized protein</fullName>
    </submittedName>
</protein>
<feature type="compositionally biased region" description="Polar residues" evidence="1">
    <location>
        <begin position="13"/>
        <end position="29"/>
    </location>
</feature>
<keyword evidence="2" id="KW-0472">Membrane</keyword>
<evidence type="ECO:0000256" key="2">
    <source>
        <dbReference type="SAM" id="Phobius"/>
    </source>
</evidence>
<gene>
    <name evidence="3" type="ORF">AAFC00_006059</name>
</gene>
<accession>A0ABR3P6S9</accession>
<feature type="region of interest" description="Disordered" evidence="1">
    <location>
        <begin position="13"/>
        <end position="250"/>
    </location>
</feature>
<feature type="compositionally biased region" description="Polar residues" evidence="1">
    <location>
        <begin position="96"/>
        <end position="105"/>
    </location>
</feature>
<dbReference type="EMBL" id="JBFMKM010000013">
    <property type="protein sequence ID" value="KAL1301878.1"/>
    <property type="molecule type" value="Genomic_DNA"/>
</dbReference>
<keyword evidence="4" id="KW-1185">Reference proteome</keyword>
<keyword evidence="2" id="KW-1133">Transmembrane helix</keyword>
<keyword evidence="2" id="KW-0812">Transmembrane</keyword>
<feature type="compositionally biased region" description="Basic and acidic residues" evidence="1">
    <location>
        <begin position="235"/>
        <end position="248"/>
    </location>
</feature>
<dbReference type="Proteomes" id="UP001562354">
    <property type="component" value="Unassembled WGS sequence"/>
</dbReference>
<name>A0ABR3P6S9_9PEZI</name>
<feature type="compositionally biased region" description="Basic and acidic residues" evidence="1">
    <location>
        <begin position="67"/>
        <end position="81"/>
    </location>
</feature>
<dbReference type="RefSeq" id="XP_069198154.1">
    <property type="nucleotide sequence ID" value="XM_069345949.1"/>
</dbReference>
<reference evidence="3 4" key="1">
    <citation type="submission" date="2024-07" db="EMBL/GenBank/DDBJ databases">
        <title>Draft sequence of the Neodothiora populina.</title>
        <authorList>
            <person name="Drown D.D."/>
            <person name="Schuette U.S."/>
            <person name="Buechlein A.B."/>
            <person name="Rusch D.R."/>
            <person name="Winton L.W."/>
            <person name="Adams G.A."/>
        </authorList>
    </citation>
    <scope>NUCLEOTIDE SEQUENCE [LARGE SCALE GENOMIC DNA]</scope>
    <source>
        <strain evidence="3 4">CPC 39397</strain>
    </source>
</reference>
<feature type="region of interest" description="Disordered" evidence="1">
    <location>
        <begin position="419"/>
        <end position="438"/>
    </location>
</feature>
<feature type="region of interest" description="Disordered" evidence="1">
    <location>
        <begin position="507"/>
        <end position="598"/>
    </location>
</feature>
<evidence type="ECO:0000256" key="1">
    <source>
        <dbReference type="SAM" id="MobiDB-lite"/>
    </source>
</evidence>
<feature type="transmembrane region" description="Helical" evidence="2">
    <location>
        <begin position="464"/>
        <end position="489"/>
    </location>
</feature>
<evidence type="ECO:0000313" key="3">
    <source>
        <dbReference type="EMBL" id="KAL1301878.1"/>
    </source>
</evidence>
<feature type="compositionally biased region" description="Basic and acidic residues" evidence="1">
    <location>
        <begin position="118"/>
        <end position="134"/>
    </location>
</feature>
<comment type="caution">
    <text evidence="3">The sequence shown here is derived from an EMBL/GenBank/DDBJ whole genome shotgun (WGS) entry which is preliminary data.</text>
</comment>
<organism evidence="3 4">
    <name type="scientific">Neodothiora populina</name>
    <dbReference type="NCBI Taxonomy" id="2781224"/>
    <lineage>
        <taxon>Eukaryota</taxon>
        <taxon>Fungi</taxon>
        <taxon>Dikarya</taxon>
        <taxon>Ascomycota</taxon>
        <taxon>Pezizomycotina</taxon>
        <taxon>Dothideomycetes</taxon>
        <taxon>Dothideomycetidae</taxon>
        <taxon>Dothideales</taxon>
        <taxon>Dothioraceae</taxon>
        <taxon>Neodothiora</taxon>
    </lineage>
</organism>
<dbReference type="GeneID" id="95979758"/>
<feature type="compositionally biased region" description="Basic and acidic residues" evidence="1">
    <location>
        <begin position="527"/>
        <end position="571"/>
    </location>
</feature>
<proteinExistence type="predicted"/>